<organism evidence="2 3">
    <name type="scientific">Paraburkholderia acidicola</name>
    <dbReference type="NCBI Taxonomy" id="1912599"/>
    <lineage>
        <taxon>Bacteria</taxon>
        <taxon>Pseudomonadati</taxon>
        <taxon>Pseudomonadota</taxon>
        <taxon>Betaproteobacteria</taxon>
        <taxon>Burkholderiales</taxon>
        <taxon>Burkholderiaceae</taxon>
        <taxon>Paraburkholderia</taxon>
    </lineage>
</organism>
<dbReference type="PANTHER" id="PTHR35563">
    <property type="entry name" value="BARREL METAL-DEPENDENT HYDROLASE, PUTATIVE (AFU_ORTHOLOGUE AFUA_1G16240)-RELATED"/>
    <property type="match status" value="1"/>
</dbReference>
<proteinExistence type="predicted"/>
<name>A0ABV1LRP1_9BURK</name>
<dbReference type="RefSeq" id="WP_349543268.1">
    <property type="nucleotide sequence ID" value="NZ_JAOALG010000001.1"/>
</dbReference>
<dbReference type="InterPro" id="IPR006680">
    <property type="entry name" value="Amidohydro-rel"/>
</dbReference>
<feature type="domain" description="Amidohydrolase-related" evidence="1">
    <location>
        <begin position="29"/>
        <end position="290"/>
    </location>
</feature>
<accession>A0ABV1LRP1</accession>
<evidence type="ECO:0000259" key="1">
    <source>
        <dbReference type="Pfam" id="PF04909"/>
    </source>
</evidence>
<protein>
    <submittedName>
        <fullName evidence="2">Amidohydrolase family protein</fullName>
    </submittedName>
</protein>
<dbReference type="SUPFAM" id="SSF51556">
    <property type="entry name" value="Metallo-dependent hydrolases"/>
    <property type="match status" value="1"/>
</dbReference>
<reference evidence="2 3" key="1">
    <citation type="journal article" date="2024" name="Chem. Sci.">
        <title>Discovery of a lagriamide polyketide by integrated genome mining, isotopic labeling, and untargeted metabolomics.</title>
        <authorList>
            <person name="Fergusson C.H."/>
            <person name="Saulog J."/>
            <person name="Paulo B.S."/>
            <person name="Wilson D.M."/>
            <person name="Liu D.Y."/>
            <person name="Morehouse N.J."/>
            <person name="Waterworth S."/>
            <person name="Barkei J."/>
            <person name="Gray C.A."/>
            <person name="Kwan J.C."/>
            <person name="Eustaquio A.S."/>
            <person name="Linington R.G."/>
        </authorList>
    </citation>
    <scope>NUCLEOTIDE SEQUENCE [LARGE SCALE GENOMIC DNA]</scope>
    <source>
        <strain evidence="2 3">RL17-338-BIF-B</strain>
    </source>
</reference>
<comment type="caution">
    <text evidence="2">The sequence shown here is derived from an EMBL/GenBank/DDBJ whole genome shotgun (WGS) entry which is preliminary data.</text>
</comment>
<evidence type="ECO:0000313" key="3">
    <source>
        <dbReference type="Proteomes" id="UP001469089"/>
    </source>
</evidence>
<dbReference type="Proteomes" id="UP001469089">
    <property type="component" value="Unassembled WGS sequence"/>
</dbReference>
<sequence length="292" mass="33373">MANEVQVPTAMREATTNTRPAFALPRNTCDVHFHVFEQGYPSVKEPHYTFPDGTLEQYLAMCRYIGIERMVLVQPSYYGTDNRLTIDTLGKLGSRARAIVMVEETVTDAELERFHAAGVRGIRLDLFARAGWARPDIQAYILRMIERARPFGWHIQFYTPGYVVRDLIPFLATVEYNFVIDHMGYMLEEDGLTGHDFEQLLGLLKRGFAWLKLSAPYRIARGRGYGAVEHLARAIIETRSDRALWGTDWPHLTDGSRDTGELVNLLLDWTADEATRNRILVDNPQSLFGFDE</sequence>
<dbReference type="Pfam" id="PF04909">
    <property type="entry name" value="Amidohydro_2"/>
    <property type="match status" value="1"/>
</dbReference>
<dbReference type="Gene3D" id="3.20.20.140">
    <property type="entry name" value="Metal-dependent hydrolases"/>
    <property type="match status" value="1"/>
</dbReference>
<dbReference type="EMBL" id="JAOALG010000001">
    <property type="protein sequence ID" value="MEQ5841335.1"/>
    <property type="molecule type" value="Genomic_DNA"/>
</dbReference>
<dbReference type="InterPro" id="IPR052358">
    <property type="entry name" value="Aro_Compnd_Degr_Hydrolases"/>
</dbReference>
<evidence type="ECO:0000313" key="2">
    <source>
        <dbReference type="EMBL" id="MEQ5841335.1"/>
    </source>
</evidence>
<dbReference type="InterPro" id="IPR032466">
    <property type="entry name" value="Metal_Hydrolase"/>
</dbReference>
<gene>
    <name evidence="2" type="ORF">N0A02_18045</name>
</gene>
<dbReference type="PANTHER" id="PTHR35563:SF2">
    <property type="entry name" value="BARREL METAL-DEPENDENT HYDROLASE, PUTATIVE (AFU_ORTHOLOGUE AFUA_1G16240)-RELATED"/>
    <property type="match status" value="1"/>
</dbReference>
<keyword evidence="3" id="KW-1185">Reference proteome</keyword>